<comment type="caution">
    <text evidence="3">The sequence shown here is derived from an EMBL/GenBank/DDBJ whole genome shotgun (WGS) entry which is preliminary data.</text>
</comment>
<proteinExistence type="predicted"/>
<feature type="chain" id="PRO_5039253259" description="Agmatine deiminase" evidence="2">
    <location>
        <begin position="26"/>
        <end position="427"/>
    </location>
</feature>
<reference evidence="3 4" key="1">
    <citation type="submission" date="2016-02" db="EMBL/GenBank/DDBJ databases">
        <title>Paenibacillus sp. LPB0068, isolated from Crassostrea gigas.</title>
        <authorList>
            <person name="Shin S.-K."/>
            <person name="Yi H."/>
        </authorList>
    </citation>
    <scope>NUCLEOTIDE SEQUENCE [LARGE SCALE GENOMIC DNA]</scope>
    <source>
        <strain evidence="3 4">LPB0068</strain>
    </source>
</reference>
<evidence type="ECO:0000256" key="1">
    <source>
        <dbReference type="ARBA" id="ARBA00022801"/>
    </source>
</evidence>
<dbReference type="PANTHER" id="PTHR31377">
    <property type="entry name" value="AGMATINE DEIMINASE-RELATED"/>
    <property type="match status" value="1"/>
</dbReference>
<dbReference type="Pfam" id="PF04371">
    <property type="entry name" value="PAD_porph"/>
    <property type="match status" value="1"/>
</dbReference>
<name>A0A167DX33_9BACL</name>
<dbReference type="RefSeq" id="WP_068658629.1">
    <property type="nucleotide sequence ID" value="NZ_CP017770.1"/>
</dbReference>
<dbReference type="GO" id="GO:0047632">
    <property type="term" value="F:agmatine deiminase activity"/>
    <property type="evidence" value="ECO:0007669"/>
    <property type="project" value="TreeGrafter"/>
</dbReference>
<keyword evidence="1" id="KW-0378">Hydrolase</keyword>
<dbReference type="Gene3D" id="3.75.10.10">
    <property type="entry name" value="L-arginine/glycine Amidinotransferase, Chain A"/>
    <property type="match status" value="1"/>
</dbReference>
<dbReference type="EMBL" id="LSFN01000014">
    <property type="protein sequence ID" value="OAB74880.1"/>
    <property type="molecule type" value="Genomic_DNA"/>
</dbReference>
<dbReference type="KEGG" id="pcx:LPB68_01235"/>
<protein>
    <recommendedName>
        <fullName evidence="5">Agmatine deiminase</fullName>
    </recommendedName>
</protein>
<dbReference type="Proteomes" id="UP000077134">
    <property type="component" value="Unassembled WGS sequence"/>
</dbReference>
<dbReference type="InterPro" id="IPR007466">
    <property type="entry name" value="Peptidyl-Arg-deiminase_porph"/>
</dbReference>
<dbReference type="STRING" id="1763538.LPB68_01235"/>
<dbReference type="PANTHER" id="PTHR31377:SF0">
    <property type="entry name" value="AGMATINE DEIMINASE-RELATED"/>
    <property type="match status" value="1"/>
</dbReference>
<evidence type="ECO:0000256" key="2">
    <source>
        <dbReference type="SAM" id="SignalP"/>
    </source>
</evidence>
<evidence type="ECO:0000313" key="3">
    <source>
        <dbReference type="EMBL" id="OAB74880.1"/>
    </source>
</evidence>
<organism evidence="3 4">
    <name type="scientific">Paenibacillus crassostreae</name>
    <dbReference type="NCBI Taxonomy" id="1763538"/>
    <lineage>
        <taxon>Bacteria</taxon>
        <taxon>Bacillati</taxon>
        <taxon>Bacillota</taxon>
        <taxon>Bacilli</taxon>
        <taxon>Bacillales</taxon>
        <taxon>Paenibacillaceae</taxon>
        <taxon>Paenibacillus</taxon>
    </lineage>
</organism>
<sequence length="427" mass="47793">MKKIAQKTLMVALLGTLCLPVSMHAQGTIADYKTMAFSERSDYGYTYPAEWEKQKSVWLAWSGSVEPNKVSIQIITALHKKVRIDLVVENEAAKKEAMTWMDSYKIDKSKVQFHMYGGANIFIRDPGPLFLKTTDGKPLIADFNWNNYGVDTTRAPYSLSRGGVDKIMAKKLGMKTITSSFVAEGGGLEVNGEGVLLTFKDTALQRNPGKTLAEIEAEYLRMYGQKKIVWLERSPLQDRRSPDNKPLTGNYFGGGANGHIDEVARFINPNTVLVASYPKSALNGHPLGKADYHVYEEAAETLRNATDANGKPFTVIQVENPDLALFWEERIVPANDDEYSHFGIKAGETVYQVPAVSYMNFLISNQVVLIPKYWREGLPQHVKTLDDQFKKTMQTAYPGYKIVQIDPLAVNFWGGGIHCITQQMPAY</sequence>
<evidence type="ECO:0008006" key="5">
    <source>
        <dbReference type="Google" id="ProtNLM"/>
    </source>
</evidence>
<dbReference type="SUPFAM" id="SSF55909">
    <property type="entry name" value="Pentein"/>
    <property type="match status" value="1"/>
</dbReference>
<dbReference type="AlphaFoldDB" id="A0A167DX33"/>
<gene>
    <name evidence="3" type="ORF">PNBC_12720</name>
</gene>
<keyword evidence="4" id="KW-1185">Reference proteome</keyword>
<dbReference type="GO" id="GO:0004668">
    <property type="term" value="F:protein-arginine deiminase activity"/>
    <property type="evidence" value="ECO:0007669"/>
    <property type="project" value="InterPro"/>
</dbReference>
<dbReference type="GO" id="GO:0009446">
    <property type="term" value="P:putrescine biosynthetic process"/>
    <property type="evidence" value="ECO:0007669"/>
    <property type="project" value="InterPro"/>
</dbReference>
<feature type="signal peptide" evidence="2">
    <location>
        <begin position="1"/>
        <end position="25"/>
    </location>
</feature>
<accession>A0A167DX33</accession>
<evidence type="ECO:0000313" key="4">
    <source>
        <dbReference type="Proteomes" id="UP000077134"/>
    </source>
</evidence>
<keyword evidence="2" id="KW-0732">Signal</keyword>